<dbReference type="EMBL" id="MU006727">
    <property type="protein sequence ID" value="KAF2625077.1"/>
    <property type="molecule type" value="Genomic_DNA"/>
</dbReference>
<keyword evidence="2" id="KW-1185">Reference proteome</keyword>
<proteinExistence type="predicted"/>
<dbReference type="Proteomes" id="UP000799754">
    <property type="component" value="Unassembled WGS sequence"/>
</dbReference>
<sequence>MKKQFESWKKSLKHTFGRKERREVLAELKQAKENEQQQQQQAHPKPLTDAEIIQCYAREAKAQAQRDAAAKDAREREAYCDRPFRPTSTTSAHKTQTRKLEDVEGIDHWKASVSPLSLPAPVMGAQNLPTPAAQEEYERVSEQGPHPQPQPKFKVKIRRTASVRRIAMVGSRRMRLGQARTIVYGELDGLNRLPLRGRGELDQVRVGDMDERERWEFNRGLRNWESVSTLNSEGVGGGAVRSFAGLLQSRQGGEVGATPDLTQSVEDLSSVDTPRGVQEHGKGKKWATWAGTMRKRVVKMCCGQQIGSVSPPPPPPPPPPQISVSIPTYSGDDEEQGNSPGQQHGAENLQPASSRAGIPSGREPAQEQRTTIVHEAEGELGVVGDLLDGSAEVETGEELCPCPEGNGDLEGAEDFQARSPRAPKGDGEAGPGSHTAAFRAQRLEETREIESAEYAEYLQNDTGTVLRVRSRPRRQRTGAGRLEWRQNLQDKLARVSQPGLVEKEDNRPEEQEQTTIIAHVAALGSLEDLPADTQPPQTQEAEVATSVHEIPSVLPDAAEDLPASTEPSQKRDETEAPRDTGGLRPNEWLRNTTLQITTLQDFTQAESESEEVVTASTGSQSGNPQPAMSTRPIEKEDPDPVLEDLQLRARNVSLRLRHSLRLRQASVSPDGPSVLGEAVDALTISPAQAGLSRNRLPVRSRREDKDESRAPSASRSEMVEGSLNTSSPQDSSSLPDAKPAQADARTERASVEMVIYCGED</sequence>
<protein>
    <submittedName>
        <fullName evidence="1">Uncharacterized protein</fullName>
    </submittedName>
</protein>
<name>A0ACB6RUX0_9PLEO</name>
<organism evidence="1 2">
    <name type="scientific">Macroventuria anomochaeta</name>
    <dbReference type="NCBI Taxonomy" id="301207"/>
    <lineage>
        <taxon>Eukaryota</taxon>
        <taxon>Fungi</taxon>
        <taxon>Dikarya</taxon>
        <taxon>Ascomycota</taxon>
        <taxon>Pezizomycotina</taxon>
        <taxon>Dothideomycetes</taxon>
        <taxon>Pleosporomycetidae</taxon>
        <taxon>Pleosporales</taxon>
        <taxon>Pleosporineae</taxon>
        <taxon>Didymellaceae</taxon>
        <taxon>Macroventuria</taxon>
    </lineage>
</organism>
<comment type="caution">
    <text evidence="1">The sequence shown here is derived from an EMBL/GenBank/DDBJ whole genome shotgun (WGS) entry which is preliminary data.</text>
</comment>
<evidence type="ECO:0000313" key="1">
    <source>
        <dbReference type="EMBL" id="KAF2625077.1"/>
    </source>
</evidence>
<reference evidence="1" key="1">
    <citation type="journal article" date="2020" name="Stud. Mycol.">
        <title>101 Dothideomycetes genomes: a test case for predicting lifestyles and emergence of pathogens.</title>
        <authorList>
            <person name="Haridas S."/>
            <person name="Albert R."/>
            <person name="Binder M."/>
            <person name="Bloem J."/>
            <person name="Labutti K."/>
            <person name="Salamov A."/>
            <person name="Andreopoulos B."/>
            <person name="Baker S."/>
            <person name="Barry K."/>
            <person name="Bills G."/>
            <person name="Bluhm B."/>
            <person name="Cannon C."/>
            <person name="Castanera R."/>
            <person name="Culley D."/>
            <person name="Daum C."/>
            <person name="Ezra D."/>
            <person name="Gonzalez J."/>
            <person name="Henrissat B."/>
            <person name="Kuo A."/>
            <person name="Liang C."/>
            <person name="Lipzen A."/>
            <person name="Lutzoni F."/>
            <person name="Magnuson J."/>
            <person name="Mondo S."/>
            <person name="Nolan M."/>
            <person name="Ohm R."/>
            <person name="Pangilinan J."/>
            <person name="Park H.-J."/>
            <person name="Ramirez L."/>
            <person name="Alfaro M."/>
            <person name="Sun H."/>
            <person name="Tritt A."/>
            <person name="Yoshinaga Y."/>
            <person name="Zwiers L.-H."/>
            <person name="Turgeon B."/>
            <person name="Goodwin S."/>
            <person name="Spatafora J."/>
            <person name="Crous P."/>
            <person name="Grigoriev I."/>
        </authorList>
    </citation>
    <scope>NUCLEOTIDE SEQUENCE</scope>
    <source>
        <strain evidence="1">CBS 525.71</strain>
    </source>
</reference>
<gene>
    <name evidence="1" type="ORF">BU25DRAFT_493076</name>
</gene>
<evidence type="ECO:0000313" key="2">
    <source>
        <dbReference type="Proteomes" id="UP000799754"/>
    </source>
</evidence>
<accession>A0ACB6RUX0</accession>